<feature type="transmembrane region" description="Helical" evidence="1">
    <location>
        <begin position="63"/>
        <end position="81"/>
    </location>
</feature>
<evidence type="ECO:0000313" key="2">
    <source>
        <dbReference type="EMBL" id="AXI03609.1"/>
    </source>
</evidence>
<reference evidence="2 3" key="1">
    <citation type="submission" date="2018-07" db="EMBL/GenBank/DDBJ databases">
        <title>Genome sequencing of Moraxellaceae gen. HYN0046.</title>
        <authorList>
            <person name="Kim M."/>
            <person name="Yi H."/>
        </authorList>
    </citation>
    <scope>NUCLEOTIDE SEQUENCE [LARGE SCALE GENOMIC DNA]</scope>
    <source>
        <strain evidence="2 3">HYN0046</strain>
    </source>
</reference>
<gene>
    <name evidence="2" type="ORF">HYN46_12680</name>
</gene>
<keyword evidence="1" id="KW-1133">Transmembrane helix</keyword>
<keyword evidence="3" id="KW-1185">Reference proteome</keyword>
<organism evidence="2 3">
    <name type="scientific">Aquirhabdus parva</name>
    <dbReference type="NCBI Taxonomy" id="2283318"/>
    <lineage>
        <taxon>Bacteria</taxon>
        <taxon>Pseudomonadati</taxon>
        <taxon>Pseudomonadota</taxon>
        <taxon>Gammaproteobacteria</taxon>
        <taxon>Moraxellales</taxon>
        <taxon>Moraxellaceae</taxon>
        <taxon>Aquirhabdus</taxon>
    </lineage>
</organism>
<keyword evidence="1" id="KW-0812">Transmembrane</keyword>
<dbReference type="KEGG" id="mbah:HYN46_12680"/>
<name>A0A345P8K0_9GAMM</name>
<feature type="transmembrane region" description="Helical" evidence="1">
    <location>
        <begin position="12"/>
        <end position="32"/>
    </location>
</feature>
<sequence>MAYSVVSRFLEHRFTVIFLYAAFLAYSISLLFGPRISLNKTLSQIHAQIQTAPIGVSYKARSFFRYVAGVFFIIFVYRLFYA</sequence>
<proteinExistence type="predicted"/>
<protein>
    <submittedName>
        <fullName evidence="2">Uncharacterized protein</fullName>
    </submittedName>
</protein>
<accession>A0A345P8K0</accession>
<dbReference type="Proteomes" id="UP000253940">
    <property type="component" value="Chromosome"/>
</dbReference>
<evidence type="ECO:0000313" key="3">
    <source>
        <dbReference type="Proteomes" id="UP000253940"/>
    </source>
</evidence>
<evidence type="ECO:0000256" key="1">
    <source>
        <dbReference type="SAM" id="Phobius"/>
    </source>
</evidence>
<dbReference type="EMBL" id="CP031222">
    <property type="protein sequence ID" value="AXI03609.1"/>
    <property type="molecule type" value="Genomic_DNA"/>
</dbReference>
<keyword evidence="1" id="KW-0472">Membrane</keyword>
<dbReference type="AlphaFoldDB" id="A0A345P8K0"/>